<evidence type="ECO:0000313" key="2">
    <source>
        <dbReference type="EMBL" id="CAG4884953.1"/>
    </source>
</evidence>
<dbReference type="PANTHER" id="PTHR39555:SF1">
    <property type="entry name" value="TYPE IV PILUS INNER MEMBRANE COMPONENT PILO"/>
    <property type="match status" value="1"/>
</dbReference>
<dbReference type="InterPro" id="IPR007445">
    <property type="entry name" value="PilO"/>
</dbReference>
<dbReference type="PIRSF" id="PIRSF016482">
    <property type="entry name" value="PilO"/>
    <property type="match status" value="1"/>
</dbReference>
<dbReference type="GO" id="GO:0043683">
    <property type="term" value="P:type IV pilus assembly"/>
    <property type="evidence" value="ECO:0007669"/>
    <property type="project" value="InterPro"/>
</dbReference>
<keyword evidence="3" id="KW-1185">Reference proteome</keyword>
<dbReference type="Gene3D" id="1.10.287.540">
    <property type="entry name" value="Helix hairpin bin"/>
    <property type="match status" value="1"/>
</dbReference>
<dbReference type="Gene3D" id="3.30.70.60">
    <property type="match status" value="1"/>
</dbReference>
<proteinExistence type="predicted"/>
<comment type="caution">
    <text evidence="2">The sequence shown here is derived from an EMBL/GenBank/DDBJ whole genome shotgun (WGS) entry which is preliminary data.</text>
</comment>
<gene>
    <name evidence="2" type="ORF">GTOL_12836</name>
</gene>
<keyword evidence="1" id="KW-0812">Transmembrane</keyword>
<accession>A0A916NIU8</accession>
<evidence type="ECO:0000256" key="1">
    <source>
        <dbReference type="SAM" id="Phobius"/>
    </source>
</evidence>
<dbReference type="AlphaFoldDB" id="A0A916NIU8"/>
<dbReference type="InterPro" id="IPR014717">
    <property type="entry name" value="Transl_elong_EF1B/ribsomal_bS6"/>
</dbReference>
<sequence length="231" mass="25456">MMEKPALPKFTIPAIDFKGMAEDFRTLDPRDPGLWPTAPRLVILVALFIGLLAAAWFTGWSGQLDELDAKRKKEIELKNDWLAKKSKAINLDEYRKQLTEIDRSFGDLLKQLPNKAEIDGMIVDVSQAALTRGLKQELFKPGAESKQEFYATVPISLILTGGYNELGAFAADIAKLPRIVTLNNIKLKPKDKAGGVLTMDATAMTYRYLDDSEMAAQKKGKAAAKKAGGGR</sequence>
<organism evidence="2 3">
    <name type="scientific">Georgfuchsia toluolica</name>
    <dbReference type="NCBI Taxonomy" id="424218"/>
    <lineage>
        <taxon>Bacteria</taxon>
        <taxon>Pseudomonadati</taxon>
        <taxon>Pseudomonadota</taxon>
        <taxon>Betaproteobacteria</taxon>
        <taxon>Nitrosomonadales</taxon>
        <taxon>Sterolibacteriaceae</taxon>
        <taxon>Georgfuchsia</taxon>
    </lineage>
</organism>
<feature type="transmembrane region" description="Helical" evidence="1">
    <location>
        <begin position="41"/>
        <end position="62"/>
    </location>
</feature>
<dbReference type="Proteomes" id="UP000742786">
    <property type="component" value="Unassembled WGS sequence"/>
</dbReference>
<keyword evidence="1" id="KW-1133">Transmembrane helix</keyword>
<dbReference type="GO" id="GO:0043107">
    <property type="term" value="P:type IV pilus-dependent motility"/>
    <property type="evidence" value="ECO:0007669"/>
    <property type="project" value="InterPro"/>
</dbReference>
<keyword evidence="1" id="KW-0472">Membrane</keyword>
<dbReference type="PANTHER" id="PTHR39555">
    <property type="entry name" value="FIMBRIAL ASSEMBLY PROTEIN PILO-LIKE PROTEIN-RELATED"/>
    <property type="match status" value="1"/>
</dbReference>
<dbReference type="EMBL" id="CAJQUM010000001">
    <property type="protein sequence ID" value="CAG4884953.1"/>
    <property type="molecule type" value="Genomic_DNA"/>
</dbReference>
<name>A0A916NIU8_9PROT</name>
<evidence type="ECO:0000313" key="3">
    <source>
        <dbReference type="Proteomes" id="UP000742786"/>
    </source>
</evidence>
<protein>
    <submittedName>
        <fullName evidence="2">Type IV pilus biogenesis protein PilO</fullName>
    </submittedName>
</protein>
<reference evidence="2" key="1">
    <citation type="submission" date="2021-04" db="EMBL/GenBank/DDBJ databases">
        <authorList>
            <person name="Hornung B."/>
        </authorList>
    </citation>
    <scope>NUCLEOTIDE SEQUENCE</scope>
    <source>
        <strain evidence="2">G5G6</strain>
    </source>
</reference>
<dbReference type="RefSeq" id="WP_343213250.1">
    <property type="nucleotide sequence ID" value="NZ_CAJQUM010000001.1"/>
</dbReference>
<dbReference type="Pfam" id="PF04350">
    <property type="entry name" value="PilO"/>
    <property type="match status" value="1"/>
</dbReference>